<reference evidence="2 3" key="1">
    <citation type="journal article" date="2024" name="J Genomics">
        <title>Draft genome sequencing and assembly of Favolaschia claudopus CIRM-BRFM 2984 isolated from oak limbs.</title>
        <authorList>
            <person name="Navarro D."/>
            <person name="Drula E."/>
            <person name="Chaduli D."/>
            <person name="Cazenave R."/>
            <person name="Ahrendt S."/>
            <person name="Wang J."/>
            <person name="Lipzen A."/>
            <person name="Daum C."/>
            <person name="Barry K."/>
            <person name="Grigoriev I.V."/>
            <person name="Favel A."/>
            <person name="Rosso M.N."/>
            <person name="Martin F."/>
        </authorList>
    </citation>
    <scope>NUCLEOTIDE SEQUENCE [LARGE SCALE GENOMIC DNA]</scope>
    <source>
        <strain evidence="2 3">CIRM-BRFM 2984</strain>
    </source>
</reference>
<comment type="caution">
    <text evidence="2">The sequence shown here is derived from an EMBL/GenBank/DDBJ whole genome shotgun (WGS) entry which is preliminary data.</text>
</comment>
<dbReference type="Proteomes" id="UP001362999">
    <property type="component" value="Unassembled WGS sequence"/>
</dbReference>
<gene>
    <name evidence="2" type="ORF">R3P38DRAFT_2776742</name>
</gene>
<accession>A0AAW0BKX6</accession>
<name>A0AAW0BKX6_9AGAR</name>
<evidence type="ECO:0000313" key="2">
    <source>
        <dbReference type="EMBL" id="KAK7027681.1"/>
    </source>
</evidence>
<evidence type="ECO:0000256" key="1">
    <source>
        <dbReference type="SAM" id="MobiDB-lite"/>
    </source>
</evidence>
<protein>
    <submittedName>
        <fullName evidence="2">Uncharacterized protein</fullName>
    </submittedName>
</protein>
<feature type="compositionally biased region" description="Polar residues" evidence="1">
    <location>
        <begin position="595"/>
        <end position="613"/>
    </location>
</feature>
<evidence type="ECO:0000313" key="3">
    <source>
        <dbReference type="Proteomes" id="UP001362999"/>
    </source>
</evidence>
<dbReference type="EMBL" id="JAWWNJ010000029">
    <property type="protein sequence ID" value="KAK7027681.1"/>
    <property type="molecule type" value="Genomic_DNA"/>
</dbReference>
<sequence length="815" mass="87954">MSSPAHDDCPSSSSTIANNDHSTELFAFRFDAIDIGCPPLPSTYAKNQYGTVPLVFRHVGDSCASWVEPPPITPVTAKGAWAKFELTTCLDTLCWIERKACHKIPASNTLWDRENRRQLHFNDRWTDMYAGVIDTGTFGVPVPQFPFINVDTGHAVLASRWMYFKKQPAKGSLGHMAIPTADLLPQRAQPYHVSETTNPHVNMFTCALMVPLPTELPSNIMKLTSHSMEWDVWFSNQLQTFSHRARPVCMCSADGACWLLYKSITEALNAFVQLCMRHDEVVAVSFQLYSAFKAAWHKAAQKWIDKSARWSPSTENISMPSASYMMQDEETAYSPLENLKLNRSVERGTLYGLTDGQPLGTLCSDGNQTPYVKVSWLQQDVVQSTVAGSSINTVAFSSPLTEYSYSDAEVEPLSLSTPDPCVDLDAEYGGGEDALLSSEDAVVGVVVTGQTTNGADLIDEEEPVAVGSNEPGAAQEGQPAARAAEDDFMFSNASPARVITSGGGAEPSEAMEVEVGSAYTPTLGSEANEADLINEEEPVAVGSNELAAAQFDSPVGVITSGGAAELSDAMEVEVCSGIAYTPTLASEATSSSTTHPVVQCTSPGESPRPSVTENDSDIHPEGQDIQVHGQQDLPLYFAPQLICTPFLLNAAPLDEGGQWLCQPNLAGKRLDVVILKRTKSQTTSKQLAAAGCSGYVEVPGRSLTAFDLKKRILVRVGPDAAKVSLEPELLGPLRSTVHPFYSGDDVCISRSASPMRVVIIGPDVHGGVTWSGEYALTTPNTHTAPDVVHVVFPIGSRWHGWALSFHVTSLCRSLE</sequence>
<feature type="region of interest" description="Disordered" evidence="1">
    <location>
        <begin position="585"/>
        <end position="616"/>
    </location>
</feature>
<feature type="compositionally biased region" description="Low complexity" evidence="1">
    <location>
        <begin position="585"/>
        <end position="594"/>
    </location>
</feature>
<organism evidence="2 3">
    <name type="scientific">Favolaschia claudopus</name>
    <dbReference type="NCBI Taxonomy" id="2862362"/>
    <lineage>
        <taxon>Eukaryota</taxon>
        <taxon>Fungi</taxon>
        <taxon>Dikarya</taxon>
        <taxon>Basidiomycota</taxon>
        <taxon>Agaricomycotina</taxon>
        <taxon>Agaricomycetes</taxon>
        <taxon>Agaricomycetidae</taxon>
        <taxon>Agaricales</taxon>
        <taxon>Marasmiineae</taxon>
        <taxon>Mycenaceae</taxon>
        <taxon>Favolaschia</taxon>
    </lineage>
</organism>
<proteinExistence type="predicted"/>
<keyword evidence="3" id="KW-1185">Reference proteome</keyword>
<dbReference type="AlphaFoldDB" id="A0AAW0BKX6"/>